<comment type="similarity">
    <text evidence="2">Belongs to the glycosyl hydrolase 20 family.</text>
</comment>
<keyword evidence="4" id="KW-0378">Hydrolase</keyword>
<dbReference type="EMBL" id="QRDW01000001">
    <property type="protein sequence ID" value="RED53753.1"/>
    <property type="molecule type" value="Genomic_DNA"/>
</dbReference>
<dbReference type="RefSeq" id="WP_181905148.1">
    <property type="nucleotide sequence ID" value="NZ_QRDW01000001.1"/>
</dbReference>
<evidence type="ECO:0000256" key="6">
    <source>
        <dbReference type="PIRSR" id="PIRSR625705-1"/>
    </source>
</evidence>
<dbReference type="EC" id="3.2.1.52" evidence="3"/>
<dbReference type="InterPro" id="IPR015883">
    <property type="entry name" value="Glyco_hydro_20_cat"/>
</dbReference>
<dbReference type="PANTHER" id="PTHR22600:SF57">
    <property type="entry name" value="BETA-N-ACETYLHEXOSAMINIDASE"/>
    <property type="match status" value="1"/>
</dbReference>
<dbReference type="PANTHER" id="PTHR22600">
    <property type="entry name" value="BETA-HEXOSAMINIDASE"/>
    <property type="match status" value="1"/>
</dbReference>
<dbReference type="Pfam" id="PF00728">
    <property type="entry name" value="Glyco_hydro_20"/>
    <property type="match status" value="1"/>
</dbReference>
<organism evidence="8 9">
    <name type="scientific">Aestuariispira insulae</name>
    <dbReference type="NCBI Taxonomy" id="1461337"/>
    <lineage>
        <taxon>Bacteria</taxon>
        <taxon>Pseudomonadati</taxon>
        <taxon>Pseudomonadota</taxon>
        <taxon>Alphaproteobacteria</taxon>
        <taxon>Rhodospirillales</taxon>
        <taxon>Kiloniellaceae</taxon>
        <taxon>Aestuariispira</taxon>
    </lineage>
</organism>
<evidence type="ECO:0000313" key="9">
    <source>
        <dbReference type="Proteomes" id="UP000256845"/>
    </source>
</evidence>
<dbReference type="Proteomes" id="UP000256845">
    <property type="component" value="Unassembled WGS sequence"/>
</dbReference>
<dbReference type="Gene3D" id="3.30.379.10">
    <property type="entry name" value="Chitobiase/beta-hexosaminidase domain 2-like"/>
    <property type="match status" value="1"/>
</dbReference>
<reference evidence="8 9" key="1">
    <citation type="submission" date="2018-07" db="EMBL/GenBank/DDBJ databases">
        <title>Genomic Encyclopedia of Type Strains, Phase III (KMG-III): the genomes of soil and plant-associated and newly described type strains.</title>
        <authorList>
            <person name="Whitman W."/>
        </authorList>
    </citation>
    <scope>NUCLEOTIDE SEQUENCE [LARGE SCALE GENOMIC DNA]</scope>
    <source>
        <strain evidence="8 9">CECT 8488</strain>
    </source>
</reference>
<dbReference type="SUPFAM" id="SSF51445">
    <property type="entry name" value="(Trans)glycosidases"/>
    <property type="match status" value="1"/>
</dbReference>
<dbReference type="Gene3D" id="3.20.20.80">
    <property type="entry name" value="Glycosidases"/>
    <property type="match status" value="1"/>
</dbReference>
<comment type="caution">
    <text evidence="8">The sequence shown here is derived from an EMBL/GenBank/DDBJ whole genome shotgun (WGS) entry which is preliminary data.</text>
</comment>
<evidence type="ECO:0000256" key="5">
    <source>
        <dbReference type="ARBA" id="ARBA00030512"/>
    </source>
</evidence>
<accession>A0A3D9HW63</accession>
<feature type="domain" description="Glycoside hydrolase family 20 catalytic" evidence="7">
    <location>
        <begin position="286"/>
        <end position="631"/>
    </location>
</feature>
<gene>
    <name evidence="8" type="ORF">DFP90_101552</name>
</gene>
<dbReference type="InterPro" id="IPR017853">
    <property type="entry name" value="GH"/>
</dbReference>
<dbReference type="GO" id="GO:0005975">
    <property type="term" value="P:carbohydrate metabolic process"/>
    <property type="evidence" value="ECO:0007669"/>
    <property type="project" value="InterPro"/>
</dbReference>
<dbReference type="CDD" id="cd06563">
    <property type="entry name" value="GH20_chitobiase-like"/>
    <property type="match status" value="1"/>
</dbReference>
<dbReference type="SUPFAM" id="SSF55545">
    <property type="entry name" value="beta-N-acetylhexosaminidase-like domain"/>
    <property type="match status" value="1"/>
</dbReference>
<sequence>MGQILDPGSDCNFILSSSWQPERDTNGRVTLCLENSGNHTITDFALHVTMIVFITSETTIVGANLADACSTYHVLTPPEGSSLEPGEKWQVTLINPGHELLHANDGPKSAFLTLPGEADKPIPVRIEPMASVEAPHEPNGLGNSDNAPSIGPMLGVLPCPQHADISDWSGKEAPAFHLSQDLPDEARRIIDNILSLAQRLYPEQPSFLAGDSSNQGPALLISLGEGPRDESYRLTIESDHAKLDAGTETGLRHGLITLAQICIASHLNPELFPFPLKADIRDWPRFSWRGGHLDMARHFFPAPQVSRFIDILAWQKFNRFHCHLTDDEGWRIEVPSLPHLTEIGAYRGHGLAIPPQLHSGADKYGGFYDRETIRQWLRQAEGLGVELIPEVDLPGHCFAILQSYPELVDPADRSHAKSVQYFKNNVINPGMPETYRFLETALTEVAELFPSPWFHIGGDEVAPGSWEQSPACLKWSEASGISGKDRIQAHLLQQASRVLKNLGKRIGGWEEAAAEGGIAPGGGNYLIAWQNAEIGFELATKGHDIVMAPAQHFYLDVAQSTDWSSPGTGWAGVNSLEDAYRYDVMEDWPDQSSSGRMLGIQACLWTEHVHDIAGFNMLVFPRLSALAEGAWILPDSKDYNRFRAISTLMPTL</sequence>
<name>A0A3D9HW63_9PROT</name>
<evidence type="ECO:0000313" key="8">
    <source>
        <dbReference type="EMBL" id="RED53753.1"/>
    </source>
</evidence>
<evidence type="ECO:0000256" key="4">
    <source>
        <dbReference type="ARBA" id="ARBA00022801"/>
    </source>
</evidence>
<dbReference type="InterPro" id="IPR029018">
    <property type="entry name" value="Hex-like_dom2"/>
</dbReference>
<dbReference type="AlphaFoldDB" id="A0A3D9HW63"/>
<feature type="active site" description="Proton donor" evidence="6">
    <location>
        <position position="460"/>
    </location>
</feature>
<keyword evidence="9" id="KW-1185">Reference proteome</keyword>
<dbReference type="PRINTS" id="PR00738">
    <property type="entry name" value="GLHYDRLASE20"/>
</dbReference>
<evidence type="ECO:0000256" key="3">
    <source>
        <dbReference type="ARBA" id="ARBA00012663"/>
    </source>
</evidence>
<comment type="catalytic activity">
    <reaction evidence="1">
        <text>Hydrolysis of terminal non-reducing N-acetyl-D-hexosamine residues in N-acetyl-beta-D-hexosaminides.</text>
        <dbReference type="EC" id="3.2.1.52"/>
    </reaction>
</comment>
<dbReference type="GO" id="GO:0030203">
    <property type="term" value="P:glycosaminoglycan metabolic process"/>
    <property type="evidence" value="ECO:0007669"/>
    <property type="project" value="TreeGrafter"/>
</dbReference>
<dbReference type="GO" id="GO:0004563">
    <property type="term" value="F:beta-N-acetylhexosaminidase activity"/>
    <property type="evidence" value="ECO:0007669"/>
    <property type="project" value="UniProtKB-EC"/>
</dbReference>
<evidence type="ECO:0000256" key="1">
    <source>
        <dbReference type="ARBA" id="ARBA00001231"/>
    </source>
</evidence>
<evidence type="ECO:0000256" key="2">
    <source>
        <dbReference type="ARBA" id="ARBA00006285"/>
    </source>
</evidence>
<protein>
    <recommendedName>
        <fullName evidence="3">beta-N-acetylhexosaminidase</fullName>
        <ecNumber evidence="3">3.2.1.52</ecNumber>
    </recommendedName>
    <alternativeName>
        <fullName evidence="5">Beta-N-acetylhexosaminidase</fullName>
    </alternativeName>
</protein>
<evidence type="ECO:0000259" key="7">
    <source>
        <dbReference type="Pfam" id="PF00728"/>
    </source>
</evidence>
<proteinExistence type="inferred from homology"/>
<dbReference type="GO" id="GO:0016020">
    <property type="term" value="C:membrane"/>
    <property type="evidence" value="ECO:0007669"/>
    <property type="project" value="TreeGrafter"/>
</dbReference>
<dbReference type="InterPro" id="IPR025705">
    <property type="entry name" value="Beta_hexosaminidase_sua/sub"/>
</dbReference>